<evidence type="ECO:0000313" key="3">
    <source>
        <dbReference type="Proteomes" id="UP000299102"/>
    </source>
</evidence>
<dbReference type="AlphaFoldDB" id="A0A4C1YK76"/>
<accession>A0A4C1YK76</accession>
<protein>
    <submittedName>
        <fullName evidence="2">Uncharacterized protein</fullName>
    </submittedName>
</protein>
<proteinExistence type="predicted"/>
<feature type="region of interest" description="Disordered" evidence="1">
    <location>
        <begin position="94"/>
        <end position="132"/>
    </location>
</feature>
<sequence>MERIYIESEISLCVEAAWGGGAQRPLLSRSVAPPSLSAEWPRPAGELSAVGTWGAARVRALRGRAGASGASRAEGRYYDRYIPIDNITHYRKPRLRRRASAARRAPRAARRHARAAHGPRPPRPAPSGAVASRALPPKYNILLRRGM</sequence>
<keyword evidence="3" id="KW-1185">Reference proteome</keyword>
<name>A0A4C1YK76_EUMVA</name>
<evidence type="ECO:0000313" key="2">
    <source>
        <dbReference type="EMBL" id="GBP75460.1"/>
    </source>
</evidence>
<comment type="caution">
    <text evidence="2">The sequence shown here is derived from an EMBL/GenBank/DDBJ whole genome shotgun (WGS) entry which is preliminary data.</text>
</comment>
<dbReference type="EMBL" id="BGZK01001249">
    <property type="protein sequence ID" value="GBP75460.1"/>
    <property type="molecule type" value="Genomic_DNA"/>
</dbReference>
<organism evidence="2 3">
    <name type="scientific">Eumeta variegata</name>
    <name type="common">Bagworm moth</name>
    <name type="synonym">Eumeta japonica</name>
    <dbReference type="NCBI Taxonomy" id="151549"/>
    <lineage>
        <taxon>Eukaryota</taxon>
        <taxon>Metazoa</taxon>
        <taxon>Ecdysozoa</taxon>
        <taxon>Arthropoda</taxon>
        <taxon>Hexapoda</taxon>
        <taxon>Insecta</taxon>
        <taxon>Pterygota</taxon>
        <taxon>Neoptera</taxon>
        <taxon>Endopterygota</taxon>
        <taxon>Lepidoptera</taxon>
        <taxon>Glossata</taxon>
        <taxon>Ditrysia</taxon>
        <taxon>Tineoidea</taxon>
        <taxon>Psychidae</taxon>
        <taxon>Oiketicinae</taxon>
        <taxon>Eumeta</taxon>
    </lineage>
</organism>
<feature type="compositionally biased region" description="Basic residues" evidence="1">
    <location>
        <begin position="94"/>
        <end position="117"/>
    </location>
</feature>
<dbReference type="Proteomes" id="UP000299102">
    <property type="component" value="Unassembled WGS sequence"/>
</dbReference>
<gene>
    <name evidence="2" type="ORF">EVAR_53272_1</name>
</gene>
<reference evidence="2 3" key="1">
    <citation type="journal article" date="2019" name="Commun. Biol.">
        <title>The bagworm genome reveals a unique fibroin gene that provides high tensile strength.</title>
        <authorList>
            <person name="Kono N."/>
            <person name="Nakamura H."/>
            <person name="Ohtoshi R."/>
            <person name="Tomita M."/>
            <person name="Numata K."/>
            <person name="Arakawa K."/>
        </authorList>
    </citation>
    <scope>NUCLEOTIDE SEQUENCE [LARGE SCALE GENOMIC DNA]</scope>
</reference>
<evidence type="ECO:0000256" key="1">
    <source>
        <dbReference type="SAM" id="MobiDB-lite"/>
    </source>
</evidence>